<organism evidence="2 3">
    <name type="scientific">Nosema granulosis</name>
    <dbReference type="NCBI Taxonomy" id="83296"/>
    <lineage>
        <taxon>Eukaryota</taxon>
        <taxon>Fungi</taxon>
        <taxon>Fungi incertae sedis</taxon>
        <taxon>Microsporidia</taxon>
        <taxon>Nosematidae</taxon>
        <taxon>Nosema</taxon>
    </lineage>
</organism>
<protein>
    <submittedName>
        <fullName evidence="2">Uncharacterized protein</fullName>
    </submittedName>
</protein>
<evidence type="ECO:0000313" key="3">
    <source>
        <dbReference type="Proteomes" id="UP000740883"/>
    </source>
</evidence>
<evidence type="ECO:0000256" key="1">
    <source>
        <dbReference type="SAM" id="Coils"/>
    </source>
</evidence>
<dbReference type="Proteomes" id="UP000740883">
    <property type="component" value="Unassembled WGS sequence"/>
</dbReference>
<reference evidence="2 3" key="1">
    <citation type="journal article" date="2020" name="Genome Biol. Evol.">
        <title>Comparative genomics of strictly vertically transmitted, feminizing microsporidia endosymbionts of amphipod crustaceans.</title>
        <authorList>
            <person name="Cormier A."/>
            <person name="Chebbi M.A."/>
            <person name="Giraud I."/>
            <person name="Wattier R."/>
            <person name="Teixeira M."/>
            <person name="Gilbert C."/>
            <person name="Rigaud T."/>
            <person name="Cordaux R."/>
        </authorList>
    </citation>
    <scope>NUCLEOTIDE SEQUENCE [LARGE SCALE GENOMIC DNA]</scope>
    <source>
        <strain evidence="2 3">Ou3-Ou53</strain>
    </source>
</reference>
<name>A0A9P6GVB6_9MICR</name>
<comment type="caution">
    <text evidence="2">The sequence shown here is derived from an EMBL/GenBank/DDBJ whole genome shotgun (WGS) entry which is preliminary data.</text>
</comment>
<evidence type="ECO:0000313" key="2">
    <source>
        <dbReference type="EMBL" id="KAF9760571.1"/>
    </source>
</evidence>
<accession>A0A9P6GVB6</accession>
<proteinExistence type="predicted"/>
<keyword evidence="1" id="KW-0175">Coiled coil</keyword>
<dbReference type="EMBL" id="SBJO01000594">
    <property type="protein sequence ID" value="KAF9760571.1"/>
    <property type="molecule type" value="Genomic_DNA"/>
</dbReference>
<gene>
    <name evidence="2" type="ORF">NGRA_3119</name>
</gene>
<dbReference type="AlphaFoldDB" id="A0A9P6GVB6"/>
<keyword evidence="3" id="KW-1185">Reference proteome</keyword>
<feature type="coiled-coil region" evidence="1">
    <location>
        <begin position="13"/>
        <end position="70"/>
    </location>
</feature>
<sequence>MNEPWSNYITRLKDKAMDNKLKEEEVFKKLRREESPEILRTFFYAFGISLDTLIERSKEFELNAREIQEKKSVNGISTSRKSGQARYKALIDCFTCNEMGTLFV</sequence>